<comment type="caution">
    <text evidence="1">The sequence shown here is derived from an EMBL/GenBank/DDBJ whole genome shotgun (WGS) entry which is preliminary data.</text>
</comment>
<gene>
    <name evidence="1" type="ORF">HA336_05730</name>
</gene>
<protein>
    <submittedName>
        <fullName evidence="1">Uncharacterized protein</fullName>
    </submittedName>
</protein>
<reference evidence="1" key="1">
    <citation type="journal article" date="2020" name="bioRxiv">
        <title>A rank-normalized archaeal taxonomy based on genome phylogeny resolves widespread incomplete and uneven classifications.</title>
        <authorList>
            <person name="Rinke C."/>
            <person name="Chuvochina M."/>
            <person name="Mussig A.J."/>
            <person name="Chaumeil P.-A."/>
            <person name="Waite D.W."/>
            <person name="Whitman W.B."/>
            <person name="Parks D.H."/>
            <person name="Hugenholtz P."/>
        </authorList>
    </citation>
    <scope>NUCLEOTIDE SEQUENCE</scope>
    <source>
        <strain evidence="1">UBA8853</strain>
    </source>
</reference>
<sequence length="49" mass="5271">MIEDKIKECVRRSGHPRPGSRILVAMSGGKDSFAVAFGLKRLEVGTGGR</sequence>
<dbReference type="SUPFAM" id="SSF52402">
    <property type="entry name" value="Adenine nucleotide alpha hydrolases-like"/>
    <property type="match status" value="1"/>
</dbReference>
<dbReference type="GeneID" id="43496544"/>
<organism evidence="1 2">
    <name type="scientific">Methanopyrus kandleri</name>
    <dbReference type="NCBI Taxonomy" id="2320"/>
    <lineage>
        <taxon>Archaea</taxon>
        <taxon>Methanobacteriati</taxon>
        <taxon>Methanobacteriota</taxon>
        <taxon>Methanomada group</taxon>
        <taxon>Methanopyri</taxon>
        <taxon>Methanopyrales</taxon>
        <taxon>Methanopyraceae</taxon>
        <taxon>Methanopyrus</taxon>
    </lineage>
</organism>
<accession>A0A832WL37</accession>
<evidence type="ECO:0000313" key="2">
    <source>
        <dbReference type="Proteomes" id="UP000619545"/>
    </source>
</evidence>
<dbReference type="EMBL" id="DUJS01000004">
    <property type="protein sequence ID" value="HII70715.1"/>
    <property type="molecule type" value="Genomic_DNA"/>
</dbReference>
<evidence type="ECO:0000313" key="1">
    <source>
        <dbReference type="EMBL" id="HII70715.1"/>
    </source>
</evidence>
<proteinExistence type="predicted"/>
<dbReference type="RefSeq" id="WP_158295857.1">
    <property type="nucleotide sequence ID" value="NZ_DUJS01000004.1"/>
</dbReference>
<name>A0A832WL37_9EURY</name>
<dbReference type="Gene3D" id="3.40.50.620">
    <property type="entry name" value="HUPs"/>
    <property type="match status" value="1"/>
</dbReference>
<dbReference type="Proteomes" id="UP000619545">
    <property type="component" value="Unassembled WGS sequence"/>
</dbReference>
<dbReference type="InterPro" id="IPR014729">
    <property type="entry name" value="Rossmann-like_a/b/a_fold"/>
</dbReference>
<dbReference type="AlphaFoldDB" id="A0A832WL37"/>